<proteinExistence type="predicted"/>
<dbReference type="EMBL" id="CP001878">
    <property type="protein sequence ID" value="ADC51511.1"/>
    <property type="molecule type" value="Genomic_DNA"/>
</dbReference>
<dbReference type="KEGG" id="bpf:BpOF4_17350"/>
<gene>
    <name evidence="1" type="ordered locus">BpOF4_17350</name>
</gene>
<protein>
    <submittedName>
        <fullName evidence="1">Uncharacterized protein</fullName>
    </submittedName>
</protein>
<sequence length="102" mass="11053">MIHRYLFYSTTASFNKISELLVLIWGAANDILAQLIVAEGTDSSGMCVARGDPTGRKPEEAPGSPAECVCLQWKSTYTIGKNIRLLGIDGEGNGGFSYCNYK</sequence>
<dbReference type="STRING" id="398511.BpOF4_17350"/>
<evidence type="ECO:0000313" key="1">
    <source>
        <dbReference type="EMBL" id="ADC51511.1"/>
    </source>
</evidence>
<accession>D3FRC0</accession>
<dbReference type="HOGENOM" id="CLU_2271788_0_0_9"/>
<reference evidence="1 2" key="1">
    <citation type="journal article" date="2011" name="Environ. Microbiol.">
        <title>Genome of alkaliphilic Bacillus pseudofirmus OF4 reveals adaptations that support the ability to grow in an external pH range from 7.5 to 11.4.</title>
        <authorList>
            <person name="Janto B."/>
            <person name="Ahmed A."/>
            <person name="Ito M."/>
            <person name="Liu J."/>
            <person name="Hicks D.B."/>
            <person name="Pagni S."/>
            <person name="Fackelmayer O.J."/>
            <person name="Smith T.A."/>
            <person name="Earl J."/>
            <person name="Elbourne L.D."/>
            <person name="Hassan K."/>
            <person name="Paulsen I.T."/>
            <person name="Kolsto A.B."/>
            <person name="Tourasse N.J."/>
            <person name="Ehrlich G.D."/>
            <person name="Boissy R."/>
            <person name="Ivey D.M."/>
            <person name="Li G."/>
            <person name="Xue Y."/>
            <person name="Ma Y."/>
            <person name="Hu F.Z."/>
            <person name="Krulwich T.A."/>
        </authorList>
    </citation>
    <scope>NUCLEOTIDE SEQUENCE [LARGE SCALE GENOMIC DNA]</scope>
    <source>
        <strain evidence="2">ATCC BAA-2126 / JCM 17055 / OF4</strain>
    </source>
</reference>
<dbReference type="AlphaFoldDB" id="D3FRC0"/>
<keyword evidence="2" id="KW-1185">Reference proteome</keyword>
<name>D3FRC0_ALKPO</name>
<organism evidence="1 2">
    <name type="scientific">Alkalihalophilus pseudofirmus (strain ATCC BAA-2126 / JCM 17055 / OF4)</name>
    <name type="common">Bacillus pseudofirmus</name>
    <dbReference type="NCBI Taxonomy" id="398511"/>
    <lineage>
        <taxon>Bacteria</taxon>
        <taxon>Bacillati</taxon>
        <taxon>Bacillota</taxon>
        <taxon>Bacilli</taxon>
        <taxon>Bacillales</taxon>
        <taxon>Bacillaceae</taxon>
        <taxon>Alkalihalophilus</taxon>
    </lineage>
</organism>
<dbReference type="Proteomes" id="UP000001544">
    <property type="component" value="Chromosome"/>
</dbReference>
<evidence type="ECO:0000313" key="2">
    <source>
        <dbReference type="Proteomes" id="UP000001544"/>
    </source>
</evidence>